<dbReference type="KEGG" id="sapo:SAPIO_CDS6789"/>
<dbReference type="InterPro" id="IPR057218">
    <property type="entry name" value="DUF7896"/>
</dbReference>
<feature type="compositionally biased region" description="Polar residues" evidence="1">
    <location>
        <begin position="964"/>
        <end position="977"/>
    </location>
</feature>
<evidence type="ECO:0000256" key="1">
    <source>
        <dbReference type="SAM" id="MobiDB-lite"/>
    </source>
</evidence>
<dbReference type="SUPFAM" id="SSF57667">
    <property type="entry name" value="beta-beta-alpha zinc fingers"/>
    <property type="match status" value="1"/>
</dbReference>
<accession>A0A084G387</accession>
<sequence>MAAEPQSQSQSQPDVGTESAINRLLNRQAQLADQQAEVQAQLAALLPAKYGSNIKLELLMLRHKLHALRAYAALHDVPSNPPPLSEAEEARFLQYQCECIEAAIVRNGINLWDPYLIESLKRLIPDDTPEAYGNWWLEKNIADHDPVFRRSKIRDSLSPSSRSPTTASYKCLDDSCIHYVYGFHRQDDRDYHVREHSLASRKDGGPVIPSIANTPSLTFPDNASSRSLGGDTPRRSSTYQLPKPPVPAPLRSLSIPSQLSDSDRKDSFPGMSYPTDSLTRQRSFTEADVDPLLPPLRFSRAGQSRLQSIGELKLPSTNGPCLRCTVKNLASYAVTTPPLEQRRSVNQFLEHTYNFPPNFLAFVRNWLDYDDSFWSTDEDVVGRITLSQNLLAGSAVVIAVLVASWSATDTALLFTDLLGCSGRKLGFRHRDSEEATVPVLHRAKVLLREVLYHDLQQTEPVLTLSSAPRHQRTPPPEGVVDHERQFRLVHDALTEFLHAFEHTVLRSGAPDARTSLAVLIALCIFSVAKSILVDIASSARPPQQHAPSSTWDRSGALALSAVYKALVSIYTWSCPRVLDEPSTDLPEADREVIQMINAVVRRDDWGQFGIATTNDFLMRLGASDVEGELGPKYFGFVRPRAPARLGPQMLPPLLKITDDIRKPVSDPAREGTLDNWHPASAPVLEGGVRDYPMKDATDHIMASPQAMESGLPRRHTVGESPGYSRSSVRIGPLIPGGRIRPSYQRPPLRRVFCNKCHEYPEGFRGEHELRRHTESKHASLVKRWICIEPESPNPSSPRPVVPLSKCKACVTQKRYGAYYNAAAHLRRAHFHPNRGGKASGDWPPMTALKDWMREVRQSVDVNDNNDSSSGGEEGEFKSGPPPAEYYQAPPPPQSLSQPQQQQPQQQQQLQAPPPPPSLPPPSQPLAGPEPTRFAPVLAPLPVHGTGPVLPTHLASPATGHHPIPSTTGDVMMSTHSSPAAAKTPENRSRCPHPDCGRVFKDLAAHMLTHQEERPEKCPIETCEYHTKGFARKYDKNRHALTHYRGTMGCPFCPGAGTSAEKAFNRADVFKRHLTSVHNVEQAPPNSRRVVIAGPSDGKAEAKCSICQSTFTTAQEFYEHLDDCVLNEIVPGGSKSSREPEGSKTPMTSSSPGKKKSPAREGSFITKMSPSVGERMEE</sequence>
<feature type="region of interest" description="Disordered" evidence="1">
    <location>
        <begin position="1131"/>
        <end position="1177"/>
    </location>
</feature>
<proteinExistence type="predicted"/>
<dbReference type="SMART" id="SM00355">
    <property type="entry name" value="ZnF_C2H2"/>
    <property type="match status" value="6"/>
</dbReference>
<evidence type="ECO:0000259" key="2">
    <source>
        <dbReference type="SMART" id="SM00355"/>
    </source>
</evidence>
<feature type="domain" description="C2H2-type" evidence="2">
    <location>
        <begin position="1047"/>
        <end position="1077"/>
    </location>
</feature>
<dbReference type="Pfam" id="PF25438">
    <property type="entry name" value="DUF7896"/>
    <property type="match status" value="1"/>
</dbReference>
<dbReference type="GeneID" id="27725861"/>
<feature type="compositionally biased region" description="Low complexity" evidence="1">
    <location>
        <begin position="861"/>
        <end position="870"/>
    </location>
</feature>
<protein>
    <submittedName>
        <fullName evidence="3">Zinc finger protein</fullName>
    </submittedName>
</protein>
<feature type="domain" description="C2H2-type" evidence="2">
    <location>
        <begin position="169"/>
        <end position="196"/>
    </location>
</feature>
<feature type="domain" description="C2H2-type" evidence="2">
    <location>
        <begin position="1101"/>
        <end position="1121"/>
    </location>
</feature>
<feature type="compositionally biased region" description="Pro residues" evidence="1">
    <location>
        <begin position="911"/>
        <end position="923"/>
    </location>
</feature>
<dbReference type="RefSeq" id="XP_016641598.1">
    <property type="nucleotide sequence ID" value="XM_016788799.1"/>
</dbReference>
<feature type="region of interest" description="Disordered" evidence="1">
    <location>
        <begin position="861"/>
        <end position="992"/>
    </location>
</feature>
<feature type="domain" description="C2H2-type" evidence="2">
    <location>
        <begin position="1015"/>
        <end position="1042"/>
    </location>
</feature>
<dbReference type="OMA" id="LQYQCEC"/>
<dbReference type="EMBL" id="JOWA01000107">
    <property type="protein sequence ID" value="KEZ41799.1"/>
    <property type="molecule type" value="Genomic_DNA"/>
</dbReference>
<feature type="compositionally biased region" description="Low complexity" evidence="1">
    <location>
        <begin position="894"/>
        <end position="910"/>
    </location>
</feature>
<dbReference type="Proteomes" id="UP000028545">
    <property type="component" value="Unassembled WGS sequence"/>
</dbReference>
<feature type="compositionally biased region" description="Pro residues" evidence="1">
    <location>
        <begin position="879"/>
        <end position="893"/>
    </location>
</feature>
<dbReference type="InterPro" id="IPR036236">
    <property type="entry name" value="Znf_C2H2_sf"/>
</dbReference>
<keyword evidence="4" id="KW-1185">Reference proteome</keyword>
<gene>
    <name evidence="3" type="ORF">SAPIO_CDS6789</name>
</gene>
<dbReference type="InterPro" id="IPR013087">
    <property type="entry name" value="Znf_C2H2_type"/>
</dbReference>
<dbReference type="HOGENOM" id="CLU_005132_0_0_1"/>
<evidence type="ECO:0000313" key="3">
    <source>
        <dbReference type="EMBL" id="KEZ41799.1"/>
    </source>
</evidence>
<feature type="region of interest" description="Disordered" evidence="1">
    <location>
        <begin position="706"/>
        <end position="729"/>
    </location>
</feature>
<feature type="domain" description="C2H2-type" evidence="2">
    <location>
        <begin position="751"/>
        <end position="777"/>
    </location>
</feature>
<reference evidence="3 4" key="1">
    <citation type="journal article" date="2014" name="Genome Announc.">
        <title>Draft genome sequence of the pathogenic fungus Scedosporium apiospermum.</title>
        <authorList>
            <person name="Vandeputte P."/>
            <person name="Ghamrawi S."/>
            <person name="Rechenmann M."/>
            <person name="Iltis A."/>
            <person name="Giraud S."/>
            <person name="Fleury M."/>
            <person name="Thornton C."/>
            <person name="Delhaes L."/>
            <person name="Meyer W."/>
            <person name="Papon N."/>
            <person name="Bouchara J.P."/>
        </authorList>
    </citation>
    <scope>NUCLEOTIDE SEQUENCE [LARGE SCALE GENOMIC DNA]</scope>
    <source>
        <strain evidence="3 4">IHEM 14462</strain>
    </source>
</reference>
<organism evidence="3 4">
    <name type="scientific">Pseudallescheria apiosperma</name>
    <name type="common">Scedosporium apiospermum</name>
    <dbReference type="NCBI Taxonomy" id="563466"/>
    <lineage>
        <taxon>Eukaryota</taxon>
        <taxon>Fungi</taxon>
        <taxon>Dikarya</taxon>
        <taxon>Ascomycota</taxon>
        <taxon>Pezizomycotina</taxon>
        <taxon>Sordariomycetes</taxon>
        <taxon>Hypocreomycetidae</taxon>
        <taxon>Microascales</taxon>
        <taxon>Microascaceae</taxon>
        <taxon>Scedosporium</taxon>
    </lineage>
</organism>
<dbReference type="VEuPathDB" id="FungiDB:SAPIO_CDS6789"/>
<dbReference type="Gene3D" id="3.30.160.60">
    <property type="entry name" value="Classic Zinc Finger"/>
    <property type="match status" value="1"/>
</dbReference>
<comment type="caution">
    <text evidence="3">The sequence shown here is derived from an EMBL/GenBank/DDBJ whole genome shotgun (WGS) entry which is preliminary data.</text>
</comment>
<dbReference type="AlphaFoldDB" id="A0A084G387"/>
<dbReference type="PANTHER" id="PTHR42031">
    <property type="entry name" value="KEY LIME PATHOGENICITY PROTEIN"/>
    <property type="match status" value="1"/>
</dbReference>
<feature type="region of interest" description="Disordered" evidence="1">
    <location>
        <begin position="197"/>
        <end position="281"/>
    </location>
</feature>
<dbReference type="OrthoDB" id="4738706at2759"/>
<dbReference type="PANTHER" id="PTHR42031:SF1">
    <property type="entry name" value="KEY LIME PATHOGENICITY PROTEIN"/>
    <property type="match status" value="1"/>
</dbReference>
<name>A0A084G387_PSEDA</name>
<feature type="compositionally biased region" description="Polar residues" evidence="1">
    <location>
        <begin position="211"/>
        <end position="227"/>
    </location>
</feature>
<feature type="domain" description="C2H2-type" evidence="2">
    <location>
        <begin position="988"/>
        <end position="1009"/>
    </location>
</feature>
<evidence type="ECO:0000313" key="4">
    <source>
        <dbReference type="Proteomes" id="UP000028545"/>
    </source>
</evidence>